<comment type="caution">
    <text evidence="1">The sequence shown here is derived from an EMBL/GenBank/DDBJ whole genome shotgun (WGS) entry which is preliminary data.</text>
</comment>
<sequence length="19" mass="2294">MLLKRNLLLLDILIQLNKE</sequence>
<evidence type="ECO:0000313" key="2">
    <source>
        <dbReference type="EMBL" id="ONH70585.1"/>
    </source>
</evidence>
<dbReference type="EMBL" id="MQVM01000199">
    <property type="protein sequence ID" value="ONH70232.1"/>
    <property type="molecule type" value="Genomic_DNA"/>
</dbReference>
<organism evidence="1 3">
    <name type="scientific">Pichia kudriavzevii</name>
    <name type="common">Yeast</name>
    <name type="synonym">Issatchenkia orientalis</name>
    <dbReference type="NCBI Taxonomy" id="4909"/>
    <lineage>
        <taxon>Eukaryota</taxon>
        <taxon>Fungi</taxon>
        <taxon>Dikarya</taxon>
        <taxon>Ascomycota</taxon>
        <taxon>Saccharomycotina</taxon>
        <taxon>Pichiomycetes</taxon>
        <taxon>Pichiales</taxon>
        <taxon>Pichiaceae</taxon>
        <taxon>Pichia</taxon>
    </lineage>
</organism>
<dbReference type="EMBL" id="MQVM01000082">
    <property type="protein sequence ID" value="ONH70585.1"/>
    <property type="molecule type" value="Genomic_DNA"/>
</dbReference>
<name>A0A1V2LEC9_PICKU</name>
<dbReference type="AlphaFoldDB" id="A0A1V2LEC9"/>
<reference evidence="3" key="1">
    <citation type="journal article" date="2017" name="Genome Announc.">
        <title>Genome sequences of Cyberlindnera fabianii 65, Pichia kudriavzevii 129, and Saccharomyces cerevisiae 131 isolated from fermented masau fruits in Zimbabwe.</title>
        <authorList>
            <person name="van Rijswijck I.M.H."/>
            <person name="Derks M.F.L."/>
            <person name="Abee T."/>
            <person name="de Ridder D."/>
            <person name="Smid E.J."/>
        </authorList>
    </citation>
    <scope>NUCLEOTIDE SEQUENCE [LARGE SCALE GENOMIC DNA]</scope>
    <source>
        <strain evidence="3">129</strain>
    </source>
</reference>
<gene>
    <name evidence="2" type="ORF">BOH78_5121</name>
    <name evidence="1" type="ORF">BOH78_5400</name>
</gene>
<accession>A0A1V2LEC9</accession>
<evidence type="ECO:0000313" key="1">
    <source>
        <dbReference type="EMBL" id="ONH70232.1"/>
    </source>
</evidence>
<proteinExistence type="predicted"/>
<dbReference type="Proteomes" id="UP000189274">
    <property type="component" value="Unassembled WGS sequence"/>
</dbReference>
<protein>
    <submittedName>
        <fullName evidence="1">Uncharacterized protein</fullName>
    </submittedName>
</protein>
<evidence type="ECO:0000313" key="3">
    <source>
        <dbReference type="Proteomes" id="UP000189274"/>
    </source>
</evidence>
<reference evidence="1" key="2">
    <citation type="submission" date="2017-01" db="EMBL/GenBank/DDBJ databases">
        <authorList>
            <person name="Mah S.A."/>
            <person name="Swanson W.J."/>
            <person name="Moy G.W."/>
            <person name="Vacquier V.D."/>
        </authorList>
    </citation>
    <scope>NUCLEOTIDE SEQUENCE [LARGE SCALE GENOMIC DNA]</scope>
    <source>
        <strain evidence="1">129</strain>
    </source>
</reference>